<reference evidence="2 3" key="1">
    <citation type="submission" date="2015-12" db="EMBL/GenBank/DDBJ databases">
        <title>Streptococcus penaeicida sp. nov.</title>
        <authorList>
            <person name="Gomez-Gil B."/>
            <person name="Morales-Covarrubias M."/>
        </authorList>
    </citation>
    <scope>NUCLEOTIDE SEQUENCE [LARGE SCALE GENOMIC DNA]</scope>
    <source>
        <strain evidence="2 3">CAIM 1838</strain>
    </source>
</reference>
<gene>
    <name evidence="2" type="ORF">AT575_06000</name>
</gene>
<sequence length="192" mass="22053">MTESIVLPQIKAIIAEVNQKRAALADYKTKLDAAEQELEDAKIAREQNFSFETDKVVVEKEGFVNRIKRRYLEETQFFENDLPKKVTSVERLFDKYVQEMWAKDPSVRELETQVINSFKQTVELLNQYQEMPGLLKASILPNVVDADFKTAFKGQMSFVGVNTYVLANKVPIGYETYRALFSAGRQLGAHFE</sequence>
<dbReference type="Proteomes" id="UP000235963">
    <property type="component" value="Unassembled WGS sequence"/>
</dbReference>
<keyword evidence="1" id="KW-0175">Coiled coil</keyword>
<comment type="caution">
    <text evidence="2">The sequence shown here is derived from an EMBL/GenBank/DDBJ whole genome shotgun (WGS) entry which is preliminary data.</text>
</comment>
<feature type="coiled-coil region" evidence="1">
    <location>
        <begin position="17"/>
        <end position="44"/>
    </location>
</feature>
<protein>
    <submittedName>
        <fullName evidence="2">Uncharacterized protein</fullName>
    </submittedName>
</protein>
<proteinExistence type="predicted"/>
<evidence type="ECO:0000313" key="3">
    <source>
        <dbReference type="Proteomes" id="UP000235963"/>
    </source>
</evidence>
<dbReference type="OrthoDB" id="2222799at2"/>
<organism evidence="2 3">
    <name type="scientific">Streptococcus penaeicida</name>
    <dbReference type="NCBI Taxonomy" id="1765960"/>
    <lineage>
        <taxon>Bacteria</taxon>
        <taxon>Bacillati</taxon>
        <taxon>Bacillota</taxon>
        <taxon>Bacilli</taxon>
        <taxon>Lactobacillales</taxon>
        <taxon>Streptococcaceae</taxon>
        <taxon>Streptococcus</taxon>
    </lineage>
</organism>
<name>A0A2N8LBB5_9STRE</name>
<accession>A0A2N8LBB5</accession>
<keyword evidence="3" id="KW-1185">Reference proteome</keyword>
<dbReference type="RefSeq" id="WP_102777596.1">
    <property type="nucleotide sequence ID" value="NZ_CBCSGP010000007.1"/>
</dbReference>
<dbReference type="AlphaFoldDB" id="A0A2N8LBB5"/>
<dbReference type="EMBL" id="LOCM01000024">
    <property type="protein sequence ID" value="PND47458.1"/>
    <property type="molecule type" value="Genomic_DNA"/>
</dbReference>
<evidence type="ECO:0000256" key="1">
    <source>
        <dbReference type="SAM" id="Coils"/>
    </source>
</evidence>
<evidence type="ECO:0000313" key="2">
    <source>
        <dbReference type="EMBL" id="PND47458.1"/>
    </source>
</evidence>